<evidence type="ECO:0008006" key="3">
    <source>
        <dbReference type="Google" id="ProtNLM"/>
    </source>
</evidence>
<dbReference type="InterPro" id="IPR036291">
    <property type="entry name" value="NAD(P)-bd_dom_sf"/>
</dbReference>
<dbReference type="Gene3D" id="3.90.25.10">
    <property type="entry name" value="UDP-galactose 4-epimerase, domain 1"/>
    <property type="match status" value="1"/>
</dbReference>
<dbReference type="OrthoDB" id="319724at2"/>
<sequence>MGGGAVYPLAVEALTLPEVTRVLSEELGEPLRYVSRSPDEWLAAVLAAGLEPAYAACVHNVFRRQAEGSLGEAADVFPTVRELTGREPITWREHARRHRAAYAGRLAS</sequence>
<accession>A0A3A9YZV0</accession>
<comment type="caution">
    <text evidence="1">The sequence shown here is derived from an EMBL/GenBank/DDBJ whole genome shotgun (WGS) entry which is preliminary data.</text>
</comment>
<dbReference type="SUPFAM" id="SSF51735">
    <property type="entry name" value="NAD(P)-binding Rossmann-fold domains"/>
    <property type="match status" value="1"/>
</dbReference>
<dbReference type="RefSeq" id="WP_120680237.1">
    <property type="nucleotide sequence ID" value="NZ_RBAL01000008.1"/>
</dbReference>
<dbReference type="Proteomes" id="UP000272474">
    <property type="component" value="Unassembled WGS sequence"/>
</dbReference>
<reference evidence="1 2" key="1">
    <citation type="journal article" date="2014" name="Int. J. Syst. Evol. Microbiol.">
        <title>Streptomyces hoynatensis sp. nov., isolated from deep marine sediment.</title>
        <authorList>
            <person name="Veyisoglu A."/>
            <person name="Sahin N."/>
        </authorList>
    </citation>
    <scope>NUCLEOTIDE SEQUENCE [LARGE SCALE GENOMIC DNA]</scope>
    <source>
        <strain evidence="1 2">KCTC 29097</strain>
    </source>
</reference>
<dbReference type="EMBL" id="RBAL01000008">
    <property type="protein sequence ID" value="RKN41259.1"/>
    <property type="molecule type" value="Genomic_DNA"/>
</dbReference>
<protein>
    <recommendedName>
        <fullName evidence="3">NmrA-like domain-containing protein</fullName>
    </recommendedName>
</protein>
<dbReference type="Gene3D" id="3.40.50.720">
    <property type="entry name" value="NAD(P)-binding Rossmann-like Domain"/>
    <property type="match status" value="1"/>
</dbReference>
<dbReference type="PANTHER" id="PTHR43162">
    <property type="match status" value="1"/>
</dbReference>
<dbReference type="PANTHER" id="PTHR43162:SF1">
    <property type="entry name" value="PRESTALK A DIFFERENTIATION PROTEIN A"/>
    <property type="match status" value="1"/>
</dbReference>
<keyword evidence="2" id="KW-1185">Reference proteome</keyword>
<gene>
    <name evidence="1" type="ORF">D7294_16160</name>
</gene>
<proteinExistence type="predicted"/>
<evidence type="ECO:0000313" key="2">
    <source>
        <dbReference type="Proteomes" id="UP000272474"/>
    </source>
</evidence>
<dbReference type="InterPro" id="IPR051604">
    <property type="entry name" value="Ergot_Alk_Oxidoreductase"/>
</dbReference>
<organism evidence="1 2">
    <name type="scientific">Streptomyces hoynatensis</name>
    <dbReference type="NCBI Taxonomy" id="1141874"/>
    <lineage>
        <taxon>Bacteria</taxon>
        <taxon>Bacillati</taxon>
        <taxon>Actinomycetota</taxon>
        <taxon>Actinomycetes</taxon>
        <taxon>Kitasatosporales</taxon>
        <taxon>Streptomycetaceae</taxon>
        <taxon>Streptomyces</taxon>
    </lineage>
</organism>
<dbReference type="AlphaFoldDB" id="A0A3A9YZV0"/>
<name>A0A3A9YZV0_9ACTN</name>
<evidence type="ECO:0000313" key="1">
    <source>
        <dbReference type="EMBL" id="RKN41259.1"/>
    </source>
</evidence>